<feature type="domain" description="NADP-dependent oxidoreductase" evidence="1">
    <location>
        <begin position="38"/>
        <end position="341"/>
    </location>
</feature>
<keyword evidence="3" id="KW-1185">Reference proteome</keyword>
<dbReference type="PANTHER" id="PTHR42686:SF1">
    <property type="entry name" value="GH17980P-RELATED"/>
    <property type="match status" value="1"/>
</dbReference>
<dbReference type="GO" id="GO:0005829">
    <property type="term" value="C:cytosol"/>
    <property type="evidence" value="ECO:0007669"/>
    <property type="project" value="TreeGrafter"/>
</dbReference>
<dbReference type="PANTHER" id="PTHR42686">
    <property type="entry name" value="GH17980P-RELATED"/>
    <property type="match status" value="1"/>
</dbReference>
<dbReference type="OrthoDB" id="9773828at2"/>
<dbReference type="InterPro" id="IPR036812">
    <property type="entry name" value="NAD(P)_OxRdtase_dom_sf"/>
</dbReference>
<evidence type="ECO:0000259" key="1">
    <source>
        <dbReference type="Pfam" id="PF00248"/>
    </source>
</evidence>
<dbReference type="RefSeq" id="WP_050363534.1">
    <property type="nucleotide sequence ID" value="NZ_JNAD02000013.1"/>
</dbReference>
<proteinExistence type="predicted"/>
<dbReference type="AlphaFoldDB" id="A0A3R7LL43"/>
<organism evidence="2 3">
    <name type="scientific">Streptomyces xinghaiensis</name>
    <dbReference type="NCBI Taxonomy" id="1038928"/>
    <lineage>
        <taxon>Bacteria</taxon>
        <taxon>Bacillati</taxon>
        <taxon>Actinomycetota</taxon>
        <taxon>Actinomycetes</taxon>
        <taxon>Kitasatosporales</taxon>
        <taxon>Streptomycetaceae</taxon>
        <taxon>Streptomyces</taxon>
    </lineage>
</organism>
<dbReference type="InterPro" id="IPR023210">
    <property type="entry name" value="NADP_OxRdtase_dom"/>
</dbReference>
<sequence length="373" mass="41006">MTASHLPRRRLIAGWDEHPLGVGCRPIGGPSIYQEHATGWAPVSDITAVDALLQAHAQGATVFDAADVYGLGHSQRLLGRMLAQVPRESVRITSTIGSFKGTGPHAYSSLNLHRQVEQTLENLGDVGYLDVLNLHHTSFGPRDEYLHEAVETLQALRDMDVVKAVGMPAPHRFQIAPGSDACDQGRSARFAYLFQRIRPEVIWRIFNPLSRMPPGSGTADDESDEDIFSFARRQGVATMICEPLAQGLLTGKYPEDTAFLPGDVRSRVSPSVLEAVQRGVQPLREHFGATPEELARVAIHYCLRKCPDSIVLVGCSAAQQVVSNYKGLREELSDEDYHAICATYADLRAKLNAFEHHPHRRQLDAASELIPAP</sequence>
<dbReference type="Gene3D" id="3.20.20.100">
    <property type="entry name" value="NADP-dependent oxidoreductase domain"/>
    <property type="match status" value="1"/>
</dbReference>
<evidence type="ECO:0000313" key="2">
    <source>
        <dbReference type="EMBL" id="RKM92554.1"/>
    </source>
</evidence>
<accession>A0A3R7LL43</accession>
<reference evidence="2 3" key="1">
    <citation type="journal article" date="2014" name="Genome Announc.">
        <title>Draft Genome Sequence of Streptomyces fradiae ATCC 19609, a Strain Highly Sensitive to Antibiotics.</title>
        <authorList>
            <person name="Bekker O.B."/>
            <person name="Klimina K.M."/>
            <person name="Vatlin A.A."/>
            <person name="Zakharevich N.V."/>
            <person name="Kasianov A.S."/>
            <person name="Danilenko V.N."/>
        </authorList>
    </citation>
    <scope>NUCLEOTIDE SEQUENCE [LARGE SCALE GENOMIC DNA]</scope>
    <source>
        <strain evidence="2 3">ATCC 19609</strain>
    </source>
</reference>
<protein>
    <submittedName>
        <fullName evidence="2">Aldo/keto reductase</fullName>
    </submittedName>
</protein>
<dbReference type="SUPFAM" id="SSF51430">
    <property type="entry name" value="NAD(P)-linked oxidoreductase"/>
    <property type="match status" value="1"/>
</dbReference>
<name>A0A3R7LL43_9ACTN</name>
<comment type="caution">
    <text evidence="2">The sequence shown here is derived from an EMBL/GenBank/DDBJ whole genome shotgun (WGS) entry which is preliminary data.</text>
</comment>
<dbReference type="EMBL" id="JNAD02000013">
    <property type="protein sequence ID" value="RKM92554.1"/>
    <property type="molecule type" value="Genomic_DNA"/>
</dbReference>
<dbReference type="GO" id="GO:0016491">
    <property type="term" value="F:oxidoreductase activity"/>
    <property type="evidence" value="ECO:0007669"/>
    <property type="project" value="InterPro"/>
</dbReference>
<dbReference type="InterPro" id="IPR020471">
    <property type="entry name" value="AKR"/>
</dbReference>
<evidence type="ECO:0000313" key="3">
    <source>
        <dbReference type="Proteomes" id="UP000028058"/>
    </source>
</evidence>
<dbReference type="Pfam" id="PF00248">
    <property type="entry name" value="Aldo_ket_red"/>
    <property type="match status" value="1"/>
</dbReference>
<dbReference type="Proteomes" id="UP000028058">
    <property type="component" value="Unassembled WGS sequence"/>
</dbReference>
<gene>
    <name evidence="2" type="ORF">SFRA_024485</name>
</gene>